<dbReference type="EMBL" id="CP158373">
    <property type="protein sequence ID" value="XBY63666.1"/>
    <property type="molecule type" value="Genomic_DNA"/>
</dbReference>
<dbReference type="InterPro" id="IPR050884">
    <property type="entry name" value="CNP_phosphodiesterase-III"/>
</dbReference>
<keyword evidence="3" id="KW-0408">Iron</keyword>
<dbReference type="PANTHER" id="PTHR42988:SF2">
    <property type="entry name" value="CYCLIC NUCLEOTIDE PHOSPHODIESTERASE CBUA0032-RELATED"/>
    <property type="match status" value="1"/>
</dbReference>
<accession>A0AAU7Y0H2</accession>
<proteinExistence type="inferred from homology"/>
<dbReference type="NCBIfam" id="NF008359">
    <property type="entry name" value="PRK11148.1"/>
    <property type="match status" value="1"/>
</dbReference>
<name>A0AAU7Y0H2_9PSED</name>
<dbReference type="GO" id="GO:0046872">
    <property type="term" value="F:metal ion binding"/>
    <property type="evidence" value="ECO:0007669"/>
    <property type="project" value="UniProtKB-KW"/>
</dbReference>
<protein>
    <submittedName>
        <fullName evidence="6">3',5'-cyclic-AMP phosphodiesterase</fullName>
        <ecNumber evidence="6">3.1.4.53</ecNumber>
    </submittedName>
</protein>
<evidence type="ECO:0000313" key="6">
    <source>
        <dbReference type="EMBL" id="XBY63666.1"/>
    </source>
</evidence>
<dbReference type="InterPro" id="IPR004843">
    <property type="entry name" value="Calcineurin-like_PHP"/>
</dbReference>
<organism evidence="6">
    <name type="scientific">Pseudomonas solani</name>
    <dbReference type="NCBI Taxonomy" id="2731552"/>
    <lineage>
        <taxon>Bacteria</taxon>
        <taxon>Pseudomonadati</taxon>
        <taxon>Pseudomonadota</taxon>
        <taxon>Gammaproteobacteria</taxon>
        <taxon>Pseudomonadales</taxon>
        <taxon>Pseudomonadaceae</taxon>
        <taxon>Pseudomonas</taxon>
    </lineage>
</organism>
<dbReference type="RefSeq" id="WP_184490550.1">
    <property type="nucleotide sequence ID" value="NZ_CP158373.1"/>
</dbReference>
<dbReference type="GO" id="GO:0004115">
    <property type="term" value="F:3',5'-cyclic-AMP phosphodiesterase activity"/>
    <property type="evidence" value="ECO:0007669"/>
    <property type="project" value="UniProtKB-EC"/>
</dbReference>
<dbReference type="Gene3D" id="3.60.21.10">
    <property type="match status" value="1"/>
</dbReference>
<reference evidence="6" key="1">
    <citation type="submission" date="2023-08" db="EMBL/GenBank/DDBJ databases">
        <title>Increased levels of nutrients transform a symbiont into a lethal pathobiont.</title>
        <authorList>
            <person name="Lachnit T."/>
            <person name="Ulrich L."/>
            <person name="Willmer F.M."/>
            <person name="Hasenbein T."/>
            <person name="Steiner L.X."/>
            <person name="Wolters M."/>
            <person name="Herbst E.M."/>
            <person name="Deines P."/>
        </authorList>
    </citation>
    <scope>NUCLEOTIDE SEQUENCE</scope>
    <source>
        <strain evidence="6">T3</strain>
    </source>
</reference>
<evidence type="ECO:0000256" key="3">
    <source>
        <dbReference type="ARBA" id="ARBA00023004"/>
    </source>
</evidence>
<sequence>MISPKETALSSASTLAIDSSVLLVQLSDSHLFAEEDGRLLGMNTSDSLQRVIERVLEEQPRIDLVLATGDLSQDGSIESYERFRDLCSVIPANSRWFPGNHDEVQVMEQVCAGTDLLEPIIDFPAWRVVLLDSTISGAVPGHMPPEQLELLERAVSEAPDKHVLISFHHHPVPIGCRWMDPIGVRNPDALFTVLDRFPQVRAVLWGHVHQEFDQMRKGVRLLASPSTCVQFAPGSEEFQVDTEAPGYRWLRLRDDGVLETGVSRVTGIDFEVDYSVKGY</sequence>
<dbReference type="AlphaFoldDB" id="A0AAU7Y0H2"/>
<dbReference type="InterPro" id="IPR026575">
    <property type="entry name" value="GpdQ/CpdA-like"/>
</dbReference>
<dbReference type="EC" id="3.1.4.53" evidence="6"/>
<dbReference type="Pfam" id="PF00149">
    <property type="entry name" value="Metallophos"/>
    <property type="match status" value="1"/>
</dbReference>
<gene>
    <name evidence="6" type="primary">cpdA</name>
    <name evidence="6" type="ORF">ABS648_27655</name>
</gene>
<feature type="domain" description="Calcineurin-like phosphoesterase" evidence="5">
    <location>
        <begin position="24"/>
        <end position="210"/>
    </location>
</feature>
<dbReference type="CDD" id="cd07402">
    <property type="entry name" value="MPP_GpdQ"/>
    <property type="match status" value="1"/>
</dbReference>
<keyword evidence="2 6" id="KW-0378">Hydrolase</keyword>
<keyword evidence="1" id="KW-0479">Metal-binding</keyword>
<evidence type="ECO:0000259" key="5">
    <source>
        <dbReference type="Pfam" id="PF00149"/>
    </source>
</evidence>
<evidence type="ECO:0000256" key="1">
    <source>
        <dbReference type="ARBA" id="ARBA00022723"/>
    </source>
</evidence>
<evidence type="ECO:0000256" key="2">
    <source>
        <dbReference type="ARBA" id="ARBA00022801"/>
    </source>
</evidence>
<dbReference type="PANTHER" id="PTHR42988">
    <property type="entry name" value="PHOSPHOHYDROLASE"/>
    <property type="match status" value="1"/>
</dbReference>
<dbReference type="SUPFAM" id="SSF56300">
    <property type="entry name" value="Metallo-dependent phosphatases"/>
    <property type="match status" value="1"/>
</dbReference>
<dbReference type="InterPro" id="IPR029052">
    <property type="entry name" value="Metallo-depent_PP-like"/>
</dbReference>
<comment type="similarity">
    <text evidence="4">Belongs to the cyclic nucleotide phosphodiesterase class-III family.</text>
</comment>
<evidence type="ECO:0000256" key="4">
    <source>
        <dbReference type="ARBA" id="ARBA00025742"/>
    </source>
</evidence>